<feature type="region of interest" description="Disordered" evidence="2">
    <location>
        <begin position="429"/>
        <end position="449"/>
    </location>
</feature>
<reference evidence="5 7" key="1">
    <citation type="submission" date="2013-07" db="EMBL/GenBank/DDBJ databases">
        <authorList>
            <person name="Genoscope - CEA"/>
        </authorList>
    </citation>
    <scope>NUCLEOTIDE SEQUENCE [LARGE SCALE GENOMIC DNA]</scope>
    <source>
        <strain evidence="5">FRM16</strain>
        <strain evidence="7">FRM16 / DSM 17909</strain>
    </source>
</reference>
<keyword evidence="3" id="KW-1133">Transmembrane helix</keyword>
<evidence type="ECO:0000313" key="6">
    <source>
        <dbReference type="EMBL" id="TYO98395.1"/>
    </source>
</evidence>
<evidence type="ECO:0000313" key="8">
    <source>
        <dbReference type="Proteomes" id="UP000324170"/>
    </source>
</evidence>
<evidence type="ECO:0000259" key="4">
    <source>
        <dbReference type="Pfam" id="PF25023"/>
    </source>
</evidence>
<sequence length="1692" mass="187864">MQNDFFSQAHNFQSAATGSVDPRTGLFTYNLLIAQLTGNHHLGPAQTIALAYHPLNTGNRGFGIGFSLGLTQYDRQHRLLSLSTGERYKVDEYADTVYLKQYKQDVVRFEKDVAQNVYRVIHKSGIVEVLTGPDNAYSLKVPTRIINPLGYGLTLDWGRHFGETPGLTAITDDTGRVLLSVEYETGSDTRFTVWPGMTEAYTIQVLFRNDYVTQVKKETPADPPLVWALEYDVDNRFLNRIVSPTGLTEQVHYYARGHRFPDGAPLSYLPYVTRYTQFPGHGPEIVRTYEYTVANFLGHGAQGRWHPDEDYLYGTLSDYQYGSTEHWDNGTSQRHITRRYNQYHLLVSETTEQNGCKRVHQTDYYARTGSPFKAQPPQFQMPKRATVSFNDAAGSEVMQTEFDEAGNPTVQITPDGTRTDWVYYPAGEAAGKDKKGQQDKKGGGCPTSPQGFVRFVKSKTVTPGKASPAGSYEDAPVHQTVYRYETLPTRPGAPCDDAVVCIYQGEYSAGRLLHESRISYVNDVTSQDHGRIQRIDKTKYALPEEAAAGKAWTNTQTFSYALEGEALVKRTRWTGHDQLSLTTRRRQSQVSGKLWHEVDAQQRTARYDYDHLGRLVTQVSNAQTDYSQQVQYAYAIEEAGVATTTKTDVWGSQARVRFDGLGQPYQQARLEKGQEDQGWQLLADTERDSWGRVVSQSHYDWLPREENAGQVSQVAVRQRFEYDDWGNVHRVIRDTGETLRHDYDPVTRTAQITRQAGGLPFSHCTVVYDQRHQPVTTTLYDSQGKQYSQQQSHYDGLGRLRATVDALGQKTEYTYDLLGRVSRIRHSDGTVIQKSYAPFSTGNLVTQIQAGDIILGRREFDSLHRVVSTTRGGRTYHARYLQDSPLPGQITDPLGNIVTHRYEPRLGNALTQTDAAEIQQRFAYDPKTGAMTRARAVQQAARDLHYSAAGRLQQETFRFEDSGAGAARTAGYSYSPGGQLTGYQDVAGNRRQVRFDQYGRPVAAGDPAIDITLAYDAASRVKSWQVHDKQHDRQLTTVVDFDDFGREVRRQIQTAGDTLTLEQRYTVNGQVASRTTRSQQAGLLRQETYEYDPARHWLTVYDCSGAEQPKDAYGVSIARQRFTYDMLGNMLTCTTTLADGSRDTATFAYSVSDPCQLQAVTHTHPHYPATITLAYDGAGRLIRDEAGRRLTYDALGRLAAVHQGETAGTYGYDAADRLVLQQMGTDHTHELYYQGATRVAEILREQGTVTRLLQAHGAPAATVTGAETHLLGTDNHGSVLVNQQGDGTETRYRYSPYGQQAPAEQAAAIPAYNGERLDPVGGGYLLGNGYRAYNPVLMRFNAPDSESPFGAGGLNAYAYCLGDPINRIDPTGHFSWGSIFGIVLGAVGLVVGIALAIPTGGASLSVSGAIIAGLGVIADVTGIASAATEESNPQASAILGWVSLGFGVASLGAAGAIGIANGLQRLGRRLTDAFSEGLSGRGTARINLAPLPRPGSNDYEIAFRHAMSDNRIMQIENPVGSGIYTVGLETNGLLPEGGEVEYLRNALFRPRGDNSTIEIINNITVLGPRTQRPINISNEDFETLYLHFIRDSILNARDINHSVINTVNDFRYMVNSSIAERSEISVERINRMIYVWRMAGFSHFSANEWIYSALRHLSPDLNFPQNITLGNNAFEFFNQNIISDIRNLDVIN</sequence>
<dbReference type="NCBIfam" id="TIGR01643">
    <property type="entry name" value="YD_repeat_2x"/>
    <property type="match status" value="1"/>
</dbReference>
<gene>
    <name evidence="5" type="primary">xnp</name>
    <name evidence="6" type="ORF">LY16_03299</name>
    <name evidence="5" type="ORF">XDD1_1418</name>
</gene>
<feature type="compositionally biased region" description="Basic and acidic residues" evidence="2">
    <location>
        <begin position="430"/>
        <end position="442"/>
    </location>
</feature>
<keyword evidence="3" id="KW-0472">Membrane</keyword>
<keyword evidence="8" id="KW-1185">Reference proteome</keyword>
<dbReference type="InterPro" id="IPR006530">
    <property type="entry name" value="YD"/>
</dbReference>
<dbReference type="NCBIfam" id="TIGR03696">
    <property type="entry name" value="Rhs_assc_core"/>
    <property type="match status" value="1"/>
</dbReference>
<feature type="transmembrane region" description="Helical" evidence="3">
    <location>
        <begin position="1374"/>
        <end position="1397"/>
    </location>
</feature>
<dbReference type="HOGENOM" id="CLU_002146_1_0_6"/>
<reference evidence="6 8" key="2">
    <citation type="submission" date="2019-07" db="EMBL/GenBank/DDBJ databases">
        <title>Genomic Encyclopedia of Type Strains, Phase I: the one thousand microbial genomes (KMG-I) project.</title>
        <authorList>
            <person name="Kyrpides N."/>
        </authorList>
    </citation>
    <scope>NUCLEOTIDE SEQUENCE [LARGE SCALE GENOMIC DNA]</scope>
    <source>
        <strain evidence="6 8">DSM 17909</strain>
    </source>
</reference>
<dbReference type="KEGG" id="xdo:XDD1_1418"/>
<dbReference type="EMBL" id="VNHN01000081">
    <property type="protein sequence ID" value="TYO98395.1"/>
    <property type="molecule type" value="Genomic_DNA"/>
</dbReference>
<dbReference type="InterPro" id="IPR022385">
    <property type="entry name" value="Rhs_assc_core"/>
</dbReference>
<feature type="transmembrane region" description="Helical" evidence="3">
    <location>
        <begin position="1404"/>
        <end position="1426"/>
    </location>
</feature>
<feature type="transmembrane region" description="Helical" evidence="3">
    <location>
        <begin position="1438"/>
        <end position="1460"/>
    </location>
</feature>
<dbReference type="InterPro" id="IPR050708">
    <property type="entry name" value="T6SS_VgrG/RHS"/>
</dbReference>
<organism evidence="5 7">
    <name type="scientific">Xenorhabdus doucetiae</name>
    <dbReference type="NCBI Taxonomy" id="351671"/>
    <lineage>
        <taxon>Bacteria</taxon>
        <taxon>Pseudomonadati</taxon>
        <taxon>Pseudomonadota</taxon>
        <taxon>Gammaproteobacteria</taxon>
        <taxon>Enterobacterales</taxon>
        <taxon>Morganellaceae</taxon>
        <taxon>Xenorhabdus</taxon>
    </lineage>
</organism>
<dbReference type="Pfam" id="PF25023">
    <property type="entry name" value="TEN_YD-shell"/>
    <property type="match status" value="1"/>
</dbReference>
<keyword evidence="1" id="KW-0677">Repeat</keyword>
<protein>
    <submittedName>
        <fullName evidence="5">Putative Nematicidal protein 2</fullName>
    </submittedName>
    <submittedName>
        <fullName evidence="6">RHS repeat-associated protein</fullName>
    </submittedName>
</protein>
<dbReference type="STRING" id="351671.XDD1_1418"/>
<evidence type="ECO:0000256" key="1">
    <source>
        <dbReference type="ARBA" id="ARBA00022737"/>
    </source>
</evidence>
<dbReference type="Gene3D" id="2.180.10.10">
    <property type="entry name" value="RHS repeat-associated core"/>
    <property type="match status" value="3"/>
</dbReference>
<dbReference type="Proteomes" id="UP000324170">
    <property type="component" value="Unassembled WGS sequence"/>
</dbReference>
<evidence type="ECO:0000313" key="7">
    <source>
        <dbReference type="Proteomes" id="UP000032721"/>
    </source>
</evidence>
<keyword evidence="3" id="KW-0812">Transmembrane</keyword>
<evidence type="ECO:0000256" key="3">
    <source>
        <dbReference type="SAM" id="Phobius"/>
    </source>
</evidence>
<name>A0A068QPZ8_9GAMM</name>
<dbReference type="PANTHER" id="PTHR32305:SF15">
    <property type="entry name" value="PROTEIN RHSA-RELATED"/>
    <property type="match status" value="1"/>
</dbReference>
<dbReference type="RefSeq" id="WP_045969752.1">
    <property type="nucleotide sequence ID" value="NZ_CAWMED010000001.1"/>
</dbReference>
<dbReference type="PANTHER" id="PTHR32305">
    <property type="match status" value="1"/>
</dbReference>
<dbReference type="InterPro" id="IPR056823">
    <property type="entry name" value="TEN-like_YD-shell"/>
</dbReference>
<feature type="domain" description="Teneurin-like YD-shell" evidence="4">
    <location>
        <begin position="754"/>
        <end position="1345"/>
    </location>
</feature>
<proteinExistence type="predicted"/>
<dbReference type="OrthoDB" id="5862074at2"/>
<dbReference type="Proteomes" id="UP000032721">
    <property type="component" value="Chromosome"/>
</dbReference>
<accession>A0A068QPZ8</accession>
<dbReference type="EMBL" id="FO704550">
    <property type="protein sequence ID" value="CDG17117.1"/>
    <property type="molecule type" value="Genomic_DNA"/>
</dbReference>
<evidence type="ECO:0000256" key="2">
    <source>
        <dbReference type="SAM" id="MobiDB-lite"/>
    </source>
</evidence>
<evidence type="ECO:0000313" key="5">
    <source>
        <dbReference type="EMBL" id="CDG17117.1"/>
    </source>
</evidence>